<evidence type="ECO:0000256" key="1">
    <source>
        <dbReference type="SAM" id="Phobius"/>
    </source>
</evidence>
<organism evidence="2 3">
    <name type="scientific">Mesorhabditis belari</name>
    <dbReference type="NCBI Taxonomy" id="2138241"/>
    <lineage>
        <taxon>Eukaryota</taxon>
        <taxon>Metazoa</taxon>
        <taxon>Ecdysozoa</taxon>
        <taxon>Nematoda</taxon>
        <taxon>Chromadorea</taxon>
        <taxon>Rhabditida</taxon>
        <taxon>Rhabditina</taxon>
        <taxon>Rhabditomorpha</taxon>
        <taxon>Rhabditoidea</taxon>
        <taxon>Rhabditidae</taxon>
        <taxon>Mesorhabditinae</taxon>
        <taxon>Mesorhabditis</taxon>
    </lineage>
</organism>
<feature type="transmembrane region" description="Helical" evidence="1">
    <location>
        <begin position="77"/>
        <end position="99"/>
    </location>
</feature>
<feature type="transmembrane region" description="Helical" evidence="1">
    <location>
        <begin position="111"/>
        <end position="132"/>
    </location>
</feature>
<dbReference type="AlphaFoldDB" id="A0AAF3FP63"/>
<reference evidence="3" key="1">
    <citation type="submission" date="2024-02" db="UniProtKB">
        <authorList>
            <consortium name="WormBaseParasite"/>
        </authorList>
    </citation>
    <scope>IDENTIFICATION</scope>
</reference>
<keyword evidence="1" id="KW-1133">Transmembrane helix</keyword>
<keyword evidence="2" id="KW-1185">Reference proteome</keyword>
<dbReference type="Proteomes" id="UP000887575">
    <property type="component" value="Unassembled WGS sequence"/>
</dbReference>
<keyword evidence="1" id="KW-0812">Transmembrane</keyword>
<protein>
    <submittedName>
        <fullName evidence="3">Uncharacterized protein</fullName>
    </submittedName>
</protein>
<feature type="transmembrane region" description="Helical" evidence="1">
    <location>
        <begin position="166"/>
        <end position="185"/>
    </location>
</feature>
<evidence type="ECO:0000313" key="3">
    <source>
        <dbReference type="WBParaSite" id="MBELARI_LOCUS7450"/>
    </source>
</evidence>
<proteinExistence type="predicted"/>
<evidence type="ECO:0000313" key="2">
    <source>
        <dbReference type="Proteomes" id="UP000887575"/>
    </source>
</evidence>
<feature type="transmembrane region" description="Helical" evidence="1">
    <location>
        <begin position="45"/>
        <end position="71"/>
    </location>
</feature>
<keyword evidence="1" id="KW-0472">Membrane</keyword>
<accession>A0AAF3FP63</accession>
<name>A0AAF3FP63_9BILA</name>
<dbReference type="WBParaSite" id="MBELARI_LOCUS7450">
    <property type="protein sequence ID" value="MBELARI_LOCUS7450"/>
    <property type="gene ID" value="MBELARI_LOCUS7450"/>
</dbReference>
<sequence length="231" mass="25907">MDYYGDYSGYSANQRAYPSAPPLRSNGTIRQTSRKVDYYSTDTNYLCVVATCLALRAVATLFIIGSLYYLVGSSHNLLVLIGGFECATMFTILMMYCGVSKLNPWLCAPYAVFRTVEFFLWGLILFALILAIKSPEGEYFTEAYTLVRLGAEYLRMTNSPLNLRDLTLSLCWVGLFVSLTALGLASEAMRHAWVTTARVVDSGKGRSTRRRDRGDSDTRRIMIASDEFNYA</sequence>